<evidence type="ECO:0008006" key="3">
    <source>
        <dbReference type="Google" id="ProtNLM"/>
    </source>
</evidence>
<dbReference type="STRING" id="54.SAMN02745121_04347"/>
<organism evidence="1 2">
    <name type="scientific">Nannocystis exedens</name>
    <dbReference type="NCBI Taxonomy" id="54"/>
    <lineage>
        <taxon>Bacteria</taxon>
        <taxon>Pseudomonadati</taxon>
        <taxon>Myxococcota</taxon>
        <taxon>Polyangia</taxon>
        <taxon>Nannocystales</taxon>
        <taxon>Nannocystaceae</taxon>
        <taxon>Nannocystis</taxon>
    </lineage>
</organism>
<dbReference type="PANTHER" id="PTHR46580">
    <property type="entry name" value="SENSOR KINASE-RELATED"/>
    <property type="match status" value="1"/>
</dbReference>
<evidence type="ECO:0000313" key="1">
    <source>
        <dbReference type="EMBL" id="SFE46823.1"/>
    </source>
</evidence>
<proteinExistence type="predicted"/>
<reference evidence="2" key="1">
    <citation type="submission" date="2016-10" db="EMBL/GenBank/DDBJ databases">
        <authorList>
            <person name="Varghese N."/>
            <person name="Submissions S."/>
        </authorList>
    </citation>
    <scope>NUCLEOTIDE SEQUENCE [LARGE SCALE GENOMIC DNA]</scope>
    <source>
        <strain evidence="2">ATCC 25963</strain>
    </source>
</reference>
<gene>
    <name evidence="1" type="ORF">SAMN02745121_04347</name>
</gene>
<protein>
    <recommendedName>
        <fullName evidence="3">Repeat domain-containing protein</fullName>
    </recommendedName>
</protein>
<sequence length="1054" mass="110150">MSPLQVRTRRLRIPLGGGSCARAEFAGLLATFVLGCGGSAAEPAFCLEGPECPPLASAPLRPVVDRLFLADSPASSVGLDMRGGALMHLRTDEVGASPSLSWLGLNAAPRDILFEDLDGDGVHDFAVSDSHGERVVVARGGQDGALGEVREVILAGGPGALTAWYSPEGGARLLVASSHKSSLWVIEWTAEGPAVVSEVPALQPGVATMVATDLDLDGVQELVASNPAMRRIDTLSYEGGTWAVRHSTAMSLAVSRLQLGRFDDDAYADLLLVDDATGTAHVFRGLAGGAFSTPAVALDSPGRVLDAMPWARETSPERPVLLVEDFGLVEAPLDGPATVLGFTAEHASSLARPASGDGSLVVVAKDAGRVAWLLDRPDALALGDATFLQALETAYPLLAADTTESGLLDIIARHDDGLVVFPALSPDSWAARVPIDLELDAGIVAVYPARFDLDAHVDLLAVDGESRLLALTGGGDGTFVHVGTYGLWAAGAELRVGDVEGDGRDELVVTRRDVTGAPRELWRFDGVEWASQPLPGAGGRPASARSAELVFASTGADGASAFLERVVADSEGWKLGGRSELPAHVAELTAAGAEGSSDFAFCLDGSKEHLPSIGRWSSSPTDVVAVTIEPLEPTPVAHDGELGFVGGACIGLWSVRGPERHDLVAHFRFTAGIDAVDALSMFEPTADRIAHYRNEYIGKNVSTVIPLVAGEEWRGFLVKSGLFTELRPAAERPAPVARRTLSVWPEVAGVPPQVLPAPSVAGGASGVLLAGEGTSTILTAADARLDGLTVPCPAESAALVEPATALVVCDDRSLVLVAPRAAPVSLGSFAHRGDAMAAWNSPSGLFLITGDAEVREVRRYRVDPVNHTTIPIEATETAIVPRLLRIVSRSGEDTLLVADPSERSIALLSPASLGEHTAPQVMSLDGPAFLRLEVGDFDNDGSSELITLDGQMLRVLALSRPSGPPLAELALPAEGGRAGSFVVMDVDCDANLDLAVLDERSVRLLLWRGDGAGGFARDGELEFPRPVRAVWGASRCAPGVKSLVALGDSEVYWR</sequence>
<dbReference type="EMBL" id="FOMX01000014">
    <property type="protein sequence ID" value="SFE46823.1"/>
    <property type="molecule type" value="Genomic_DNA"/>
</dbReference>
<dbReference type="AlphaFoldDB" id="A0A1I2AUY3"/>
<name>A0A1I2AUY3_9BACT</name>
<dbReference type="Proteomes" id="UP000199400">
    <property type="component" value="Unassembled WGS sequence"/>
</dbReference>
<dbReference type="PANTHER" id="PTHR46580:SF2">
    <property type="entry name" value="MAM DOMAIN-CONTAINING PROTEIN"/>
    <property type="match status" value="1"/>
</dbReference>
<accession>A0A1I2AUY3</accession>
<dbReference type="InterPro" id="IPR028994">
    <property type="entry name" value="Integrin_alpha_N"/>
</dbReference>
<keyword evidence="2" id="KW-1185">Reference proteome</keyword>
<evidence type="ECO:0000313" key="2">
    <source>
        <dbReference type="Proteomes" id="UP000199400"/>
    </source>
</evidence>
<dbReference type="SUPFAM" id="SSF69318">
    <property type="entry name" value="Integrin alpha N-terminal domain"/>
    <property type="match status" value="3"/>
</dbReference>